<organism evidence="2 3">
    <name type="scientific">Oesophagostomum dentatum</name>
    <name type="common">Nodular worm</name>
    <dbReference type="NCBI Taxonomy" id="61180"/>
    <lineage>
        <taxon>Eukaryota</taxon>
        <taxon>Metazoa</taxon>
        <taxon>Ecdysozoa</taxon>
        <taxon>Nematoda</taxon>
        <taxon>Chromadorea</taxon>
        <taxon>Rhabditida</taxon>
        <taxon>Rhabditina</taxon>
        <taxon>Rhabditomorpha</taxon>
        <taxon>Strongyloidea</taxon>
        <taxon>Strongylidae</taxon>
        <taxon>Oesophagostomum</taxon>
    </lineage>
</organism>
<dbReference type="AlphaFoldDB" id="A0A0B1SKN4"/>
<evidence type="ECO:0000313" key="3">
    <source>
        <dbReference type="Proteomes" id="UP000053660"/>
    </source>
</evidence>
<evidence type="ECO:0000256" key="1">
    <source>
        <dbReference type="SAM" id="MobiDB-lite"/>
    </source>
</evidence>
<reference evidence="2 3" key="1">
    <citation type="submission" date="2014-03" db="EMBL/GenBank/DDBJ databases">
        <title>Draft genome of the hookworm Oesophagostomum dentatum.</title>
        <authorList>
            <person name="Mitreva M."/>
        </authorList>
    </citation>
    <scope>NUCLEOTIDE SEQUENCE [LARGE SCALE GENOMIC DNA]</scope>
    <source>
        <strain evidence="2 3">OD-Hann</strain>
    </source>
</reference>
<gene>
    <name evidence="2" type="ORF">OESDEN_15835</name>
</gene>
<name>A0A0B1SKN4_OESDE</name>
<protein>
    <submittedName>
        <fullName evidence="2">Uncharacterized protein</fullName>
    </submittedName>
</protein>
<proteinExistence type="predicted"/>
<feature type="compositionally biased region" description="Polar residues" evidence="1">
    <location>
        <begin position="15"/>
        <end position="42"/>
    </location>
</feature>
<feature type="region of interest" description="Disordered" evidence="1">
    <location>
        <begin position="1"/>
        <end position="60"/>
    </location>
</feature>
<sequence>MCILSSAPKSLTKDAVNQSPPIRITTPSAPKSLTKDAVNQSPPIRIITPSAPKSLTKDAVNQSPPIRIITPSAPKSLTTPEVYPTTFAALRSTFKKWRDERLSTDTTSRASARY</sequence>
<accession>A0A0B1SKN4</accession>
<dbReference type="Proteomes" id="UP000053660">
    <property type="component" value="Unassembled WGS sequence"/>
</dbReference>
<keyword evidence="3" id="KW-1185">Reference proteome</keyword>
<dbReference type="EMBL" id="KN568435">
    <property type="protein sequence ID" value="KHJ84451.1"/>
    <property type="molecule type" value="Genomic_DNA"/>
</dbReference>
<evidence type="ECO:0000313" key="2">
    <source>
        <dbReference type="EMBL" id="KHJ84451.1"/>
    </source>
</evidence>